<dbReference type="CDD" id="cd06173">
    <property type="entry name" value="MFS_MefA_like"/>
    <property type="match status" value="1"/>
</dbReference>
<keyword evidence="4 6" id="KW-1133">Transmembrane helix</keyword>
<keyword evidence="3 6" id="KW-0812">Transmembrane</keyword>
<accession>A0A1H1NJT2</accession>
<feature type="transmembrane region" description="Helical" evidence="6">
    <location>
        <begin position="371"/>
        <end position="388"/>
    </location>
</feature>
<evidence type="ECO:0000313" key="8">
    <source>
        <dbReference type="Proteomes" id="UP000199700"/>
    </source>
</evidence>
<comment type="subcellular location">
    <subcellularLocation>
        <location evidence="1">Cell membrane</location>
        <topology evidence="1">Multi-pass membrane protein</topology>
    </subcellularLocation>
</comment>
<feature type="transmembrane region" description="Helical" evidence="6">
    <location>
        <begin position="302"/>
        <end position="323"/>
    </location>
</feature>
<dbReference type="AlphaFoldDB" id="A0A1H1NJT2"/>
<dbReference type="InterPro" id="IPR011701">
    <property type="entry name" value="MFS"/>
</dbReference>
<keyword evidence="8" id="KW-1185">Reference proteome</keyword>
<feature type="transmembrane region" description="Helical" evidence="6">
    <location>
        <begin position="269"/>
        <end position="290"/>
    </location>
</feature>
<feature type="transmembrane region" description="Helical" evidence="6">
    <location>
        <begin position="12"/>
        <end position="41"/>
    </location>
</feature>
<evidence type="ECO:0000256" key="2">
    <source>
        <dbReference type="ARBA" id="ARBA00022475"/>
    </source>
</evidence>
<keyword evidence="2" id="KW-1003">Cell membrane</keyword>
<name>A0A1H1NJT2_BRESA</name>
<dbReference type="PANTHER" id="PTHR23513:SF6">
    <property type="entry name" value="MAJOR FACILITATOR SUPERFAMILY ASSOCIATED DOMAIN-CONTAINING PROTEIN"/>
    <property type="match status" value="1"/>
</dbReference>
<keyword evidence="5 6" id="KW-0472">Membrane</keyword>
<evidence type="ECO:0000256" key="4">
    <source>
        <dbReference type="ARBA" id="ARBA00022989"/>
    </source>
</evidence>
<dbReference type="InterPro" id="IPR036259">
    <property type="entry name" value="MFS_trans_sf"/>
</dbReference>
<feature type="transmembrane region" description="Helical" evidence="6">
    <location>
        <begin position="83"/>
        <end position="110"/>
    </location>
</feature>
<evidence type="ECO:0000256" key="1">
    <source>
        <dbReference type="ARBA" id="ARBA00004651"/>
    </source>
</evidence>
<reference evidence="7" key="1">
    <citation type="submission" date="2016-10" db="EMBL/GenBank/DDBJ databases">
        <authorList>
            <person name="Varghese N."/>
            <person name="Submissions S."/>
        </authorList>
    </citation>
    <scope>NUCLEOTIDE SEQUENCE [LARGE SCALE GENOMIC DNA]</scope>
    <source>
        <strain evidence="7">DSM 22082</strain>
    </source>
</reference>
<organism evidence="7 8">
    <name type="scientific">Brevibacterium sandarakinum</name>
    <dbReference type="NCBI Taxonomy" id="629680"/>
    <lineage>
        <taxon>Bacteria</taxon>
        <taxon>Bacillati</taxon>
        <taxon>Actinomycetota</taxon>
        <taxon>Actinomycetes</taxon>
        <taxon>Micrococcales</taxon>
        <taxon>Brevibacteriaceae</taxon>
        <taxon>Brevibacterium</taxon>
    </lineage>
</organism>
<dbReference type="Proteomes" id="UP000199700">
    <property type="component" value="Chromosome"/>
</dbReference>
<dbReference type="EMBL" id="LT629739">
    <property type="protein sequence ID" value="SDR99264.1"/>
    <property type="molecule type" value="Genomic_DNA"/>
</dbReference>
<evidence type="ECO:0000256" key="5">
    <source>
        <dbReference type="ARBA" id="ARBA00023136"/>
    </source>
</evidence>
<dbReference type="PANTHER" id="PTHR23513">
    <property type="entry name" value="INTEGRAL MEMBRANE EFFLUX PROTEIN-RELATED"/>
    <property type="match status" value="1"/>
</dbReference>
<dbReference type="GO" id="GO:0022857">
    <property type="term" value="F:transmembrane transporter activity"/>
    <property type="evidence" value="ECO:0007669"/>
    <property type="project" value="InterPro"/>
</dbReference>
<dbReference type="RefSeq" id="WP_157691322.1">
    <property type="nucleotide sequence ID" value="NZ_LT629739.1"/>
</dbReference>
<proteinExistence type="predicted"/>
<feature type="transmembrane region" description="Helical" evidence="6">
    <location>
        <begin position="394"/>
        <end position="412"/>
    </location>
</feature>
<dbReference type="Gene3D" id="1.20.1250.20">
    <property type="entry name" value="MFS general substrate transporter like domains"/>
    <property type="match status" value="1"/>
</dbReference>
<feature type="transmembrane region" description="Helical" evidence="6">
    <location>
        <begin position="238"/>
        <end position="263"/>
    </location>
</feature>
<dbReference type="OrthoDB" id="9815525at2"/>
<evidence type="ECO:0000313" key="7">
    <source>
        <dbReference type="EMBL" id="SDR99264.1"/>
    </source>
</evidence>
<protein>
    <submittedName>
        <fullName evidence="7">Na+/melibiose symporter</fullName>
    </submittedName>
</protein>
<dbReference type="GO" id="GO:0005886">
    <property type="term" value="C:plasma membrane"/>
    <property type="evidence" value="ECO:0007669"/>
    <property type="project" value="UniProtKB-SubCell"/>
</dbReference>
<feature type="transmembrane region" description="Helical" evidence="6">
    <location>
        <begin position="47"/>
        <end position="71"/>
    </location>
</feature>
<dbReference type="STRING" id="629680.SAMN04489751_0974"/>
<evidence type="ECO:0000256" key="6">
    <source>
        <dbReference type="SAM" id="Phobius"/>
    </source>
</evidence>
<feature type="transmembrane region" description="Helical" evidence="6">
    <location>
        <begin position="329"/>
        <end position="350"/>
    </location>
</feature>
<gene>
    <name evidence="7" type="ORF">SAMN04489751_0974</name>
</gene>
<feature type="transmembrane region" description="Helical" evidence="6">
    <location>
        <begin position="164"/>
        <end position="189"/>
    </location>
</feature>
<sequence>MSPIQGPFRRRGVFSFLGGSFIGNTGTEISGIALPLVAITLLEASNAWVATIEAVAAIVMLVVALPIGLLVDRTNRRRLLVGSYLVGALFASLIPLLWITGHLTIAWVLLVAVGLQVFDSLADVTTDTVVPALVPDAEMDKVNGAYASSRSVAEVGGAGIGGGLISVFGLFAGLIANTVAFIMSAALMLRLPKATLDPTTSEVLPTAPKIRPSRSKRIAHGVSEFLGGFSVYRANRRLGLILVSSVTSNVFSTMAGAVEFLFLVRVLEVPAWGVGVVVSFTAVGGILGGFINAPLVKFFGPVRIMVITQLVINLPILLLPFAFPGFGLAFYIAGWFFYSMSSVVYASAVITYRQRVVPKELLGRVGATSRWINSLAVGGSAVLTAAALTTVEIWPVVLASSVGIYVSGFWLLNRHFLRPDEVSTRGDGGTYRTEALE</sequence>
<dbReference type="Pfam" id="PF07690">
    <property type="entry name" value="MFS_1"/>
    <property type="match status" value="1"/>
</dbReference>
<evidence type="ECO:0000256" key="3">
    <source>
        <dbReference type="ARBA" id="ARBA00022692"/>
    </source>
</evidence>
<dbReference type="SUPFAM" id="SSF103473">
    <property type="entry name" value="MFS general substrate transporter"/>
    <property type="match status" value="1"/>
</dbReference>